<reference evidence="1" key="1">
    <citation type="submission" date="2021-05" db="EMBL/GenBank/DDBJ databases">
        <authorList>
            <person name="Scholz U."/>
            <person name="Mascher M."/>
            <person name="Fiebig A."/>
        </authorList>
    </citation>
    <scope>NUCLEOTIDE SEQUENCE [LARGE SCALE GENOMIC DNA]</scope>
</reference>
<organism evidence="1 2">
    <name type="scientific">Avena sativa</name>
    <name type="common">Oat</name>
    <dbReference type="NCBI Taxonomy" id="4498"/>
    <lineage>
        <taxon>Eukaryota</taxon>
        <taxon>Viridiplantae</taxon>
        <taxon>Streptophyta</taxon>
        <taxon>Embryophyta</taxon>
        <taxon>Tracheophyta</taxon>
        <taxon>Spermatophyta</taxon>
        <taxon>Magnoliopsida</taxon>
        <taxon>Liliopsida</taxon>
        <taxon>Poales</taxon>
        <taxon>Poaceae</taxon>
        <taxon>BOP clade</taxon>
        <taxon>Pooideae</taxon>
        <taxon>Poodae</taxon>
        <taxon>Poeae</taxon>
        <taxon>Poeae Chloroplast Group 1 (Aveneae type)</taxon>
        <taxon>Aveninae</taxon>
        <taxon>Avena</taxon>
    </lineage>
</organism>
<evidence type="ECO:0000313" key="1">
    <source>
        <dbReference type="EnsemblPlants" id="AVESA.00010b.r2.4AG0629820.1.CDS"/>
    </source>
</evidence>
<protein>
    <submittedName>
        <fullName evidence="1">Uncharacterized protein</fullName>
    </submittedName>
</protein>
<sequence>MRLQVWALCLVVARACFASPLAWPLGTSPDDNTTLMYDYPVVSLTTVSINPETYVAFIRELRQRLASPGDTRHGIPVMRSHADTDIAERFVLVELSNSAGLSVTLALDVINGYVVGYRSGDYWVFLMRDDDDDEIAAAATMQLFRETTIRRITLEFTGSYQDLQQRGGRREDVPLGIQALEQAVSTMYSYPRNPNLQVRDQAALARAFLITIQMVSEAARFNTIEASVCLRLRERDDPGTAPDTRMISLENGWDRLSSEIQYLSNDGVGVFRNAVRVQTGGHDGEAFIDVDNLARALEVASLALMLFRCNNNQRLPQLSSPLIRPTIILPTKSDDRPTCPEDLEPTVQIAGPGGLCVDVKNGWYNNGNPIQLYPCRSSDNTNQLWTLRRDGTLRSNGKCLASYGYTPGDYIMIYDCGLSDKFKWQVWDNGTIISKSGLVLAARSLESGTTLTAEVENSTIGQSWRPSNNTQPLVAPIVGISSGLCLQAQGTEPVLNMCVTRKPDQAWALYPDGSIRPNQTRVDRCLTVVPSNQGSSLSSLKISVCEPNSFLQRWVFPNDGTIMNLFSKHVMDLTPCAIPSLGEIIVASSTGSPSQMWKPLY</sequence>
<dbReference type="Proteomes" id="UP001732700">
    <property type="component" value="Chromosome 4A"/>
</dbReference>
<proteinExistence type="predicted"/>
<evidence type="ECO:0000313" key="2">
    <source>
        <dbReference type="Proteomes" id="UP001732700"/>
    </source>
</evidence>
<keyword evidence="2" id="KW-1185">Reference proteome</keyword>
<reference evidence="1" key="2">
    <citation type="submission" date="2025-09" db="UniProtKB">
        <authorList>
            <consortium name="EnsemblPlants"/>
        </authorList>
    </citation>
    <scope>IDENTIFICATION</scope>
</reference>
<name>A0ACD5WGQ7_AVESA</name>
<dbReference type="EnsemblPlants" id="AVESA.00010b.r2.4AG0629820.1">
    <property type="protein sequence ID" value="AVESA.00010b.r2.4AG0629820.1.CDS"/>
    <property type="gene ID" value="AVESA.00010b.r2.4AG0629820"/>
</dbReference>
<accession>A0ACD5WGQ7</accession>